<evidence type="ECO:0000256" key="2">
    <source>
        <dbReference type="PROSITE-ProRule" id="PRU00176"/>
    </source>
</evidence>
<accession>A0A1B6E6Q4</accession>
<dbReference type="SUPFAM" id="SSF54928">
    <property type="entry name" value="RNA-binding domain, RBD"/>
    <property type="match status" value="1"/>
</dbReference>
<dbReference type="Gene3D" id="3.30.70.330">
    <property type="match status" value="1"/>
</dbReference>
<dbReference type="PANTHER" id="PTHR18806:SF4">
    <property type="entry name" value="RNA-BINDING PROTEIN 25"/>
    <property type="match status" value="1"/>
</dbReference>
<proteinExistence type="predicted"/>
<dbReference type="GO" id="GO:0000381">
    <property type="term" value="P:regulation of alternative mRNA splicing, via spliceosome"/>
    <property type="evidence" value="ECO:0007669"/>
    <property type="project" value="TreeGrafter"/>
</dbReference>
<feature type="coiled-coil region" evidence="3">
    <location>
        <begin position="270"/>
        <end position="297"/>
    </location>
</feature>
<dbReference type="PROSITE" id="PS50102">
    <property type="entry name" value="RRM"/>
    <property type="match status" value="1"/>
</dbReference>
<dbReference type="GO" id="GO:0003729">
    <property type="term" value="F:mRNA binding"/>
    <property type="evidence" value="ECO:0007669"/>
    <property type="project" value="TreeGrafter"/>
</dbReference>
<name>A0A1B6E6Q4_9HEMI</name>
<dbReference type="CDD" id="cd12446">
    <property type="entry name" value="RRM_RBM25"/>
    <property type="match status" value="1"/>
</dbReference>
<keyword evidence="1 2" id="KW-0694">RNA-binding</keyword>
<dbReference type="SMART" id="SM00360">
    <property type="entry name" value="RRM"/>
    <property type="match status" value="1"/>
</dbReference>
<keyword evidence="3" id="KW-0175">Coiled coil</keyword>
<sequence>MSGDPSNLVPPGSMPTTFIPTTSAGNVGYMVMSYSGRPQMVPGIPMPPGMGMPYMPLGGPPPGLMPAVMPMAHPHMMTGPPMAAMPGPPLRQYRPQHTNSTQPPRHTRLPRPPMVPQIINGPTVTVFVGNITEKAPDQMVRHILAACGTVISWKRVQAFGFCEYGSPDAGLRAIRILHEMDIGGKKLVVKVDAKTKTVLDEFKAEKRRKIKGRSPLQDEPEEEDDYIDDEMKRFDQTAQCRIACVLDEYESDMKNFTGYNNKTERTKSAAEMTERRVQRTQERLAQLSQASENALKDGESSLDLDDANIEEGKRDLITREIGKFREIMKVSFYLIWIPFF</sequence>
<dbReference type="InterPro" id="IPR000504">
    <property type="entry name" value="RRM_dom"/>
</dbReference>
<dbReference type="InterPro" id="IPR034268">
    <property type="entry name" value="RBM25_RRM"/>
</dbReference>
<dbReference type="Pfam" id="PF00076">
    <property type="entry name" value="RRM_1"/>
    <property type="match status" value="1"/>
</dbReference>
<dbReference type="InterPro" id="IPR035979">
    <property type="entry name" value="RBD_domain_sf"/>
</dbReference>
<dbReference type="AlphaFoldDB" id="A0A1B6E6Q4"/>
<evidence type="ECO:0000259" key="4">
    <source>
        <dbReference type="PROSITE" id="PS50102"/>
    </source>
</evidence>
<feature type="domain" description="RRM" evidence="4">
    <location>
        <begin position="124"/>
        <end position="194"/>
    </location>
</feature>
<dbReference type="InterPro" id="IPR052768">
    <property type="entry name" value="RBM25"/>
</dbReference>
<evidence type="ECO:0000313" key="5">
    <source>
        <dbReference type="EMBL" id="JAS33606.1"/>
    </source>
</evidence>
<dbReference type="PANTHER" id="PTHR18806">
    <property type="entry name" value="RBM25 PROTEIN"/>
    <property type="match status" value="1"/>
</dbReference>
<dbReference type="GO" id="GO:0005681">
    <property type="term" value="C:spliceosomal complex"/>
    <property type="evidence" value="ECO:0007669"/>
    <property type="project" value="TreeGrafter"/>
</dbReference>
<evidence type="ECO:0000256" key="3">
    <source>
        <dbReference type="SAM" id="Coils"/>
    </source>
</evidence>
<gene>
    <name evidence="5" type="ORF">g.22231</name>
</gene>
<reference evidence="5" key="1">
    <citation type="submission" date="2015-12" db="EMBL/GenBank/DDBJ databases">
        <title>De novo transcriptome assembly of four potential Pierce s Disease insect vectors from Arizona vineyards.</title>
        <authorList>
            <person name="Tassone E.E."/>
        </authorList>
    </citation>
    <scope>NUCLEOTIDE SEQUENCE</scope>
</reference>
<dbReference type="InterPro" id="IPR012677">
    <property type="entry name" value="Nucleotide-bd_a/b_plait_sf"/>
</dbReference>
<protein>
    <recommendedName>
        <fullName evidence="4">RRM domain-containing protein</fullName>
    </recommendedName>
</protein>
<dbReference type="EMBL" id="GEDC01003692">
    <property type="protein sequence ID" value="JAS33606.1"/>
    <property type="molecule type" value="Transcribed_RNA"/>
</dbReference>
<organism evidence="5">
    <name type="scientific">Clastoptera arizonana</name>
    <name type="common">Arizona spittle bug</name>
    <dbReference type="NCBI Taxonomy" id="38151"/>
    <lineage>
        <taxon>Eukaryota</taxon>
        <taxon>Metazoa</taxon>
        <taxon>Ecdysozoa</taxon>
        <taxon>Arthropoda</taxon>
        <taxon>Hexapoda</taxon>
        <taxon>Insecta</taxon>
        <taxon>Pterygota</taxon>
        <taxon>Neoptera</taxon>
        <taxon>Paraneoptera</taxon>
        <taxon>Hemiptera</taxon>
        <taxon>Auchenorrhyncha</taxon>
        <taxon>Cercopoidea</taxon>
        <taxon>Clastopteridae</taxon>
        <taxon>Clastoptera</taxon>
    </lineage>
</organism>
<evidence type="ECO:0000256" key="1">
    <source>
        <dbReference type="ARBA" id="ARBA00022884"/>
    </source>
</evidence>